<dbReference type="Proteomes" id="UP000008672">
    <property type="component" value="Unassembled WGS sequence"/>
</dbReference>
<dbReference type="HOGENOM" id="CLU_081014_0_0_1"/>
<keyword evidence="2" id="KW-1185">Reference proteome</keyword>
<dbReference type="AlphaFoldDB" id="H3AMX8"/>
<reference evidence="1" key="3">
    <citation type="submission" date="2025-09" db="UniProtKB">
        <authorList>
            <consortium name="Ensembl"/>
        </authorList>
    </citation>
    <scope>IDENTIFICATION</scope>
</reference>
<dbReference type="OMA" id="MFHDSSP"/>
<dbReference type="OrthoDB" id="9892060at2759"/>
<dbReference type="STRING" id="7897.ENSLACP00000010999"/>
<dbReference type="EMBL" id="AFYH01192088">
    <property type="status" value="NOT_ANNOTATED_CDS"/>
    <property type="molecule type" value="Genomic_DNA"/>
</dbReference>
<evidence type="ECO:0000313" key="1">
    <source>
        <dbReference type="Ensembl" id="ENSLACP00000010999.1"/>
    </source>
</evidence>
<dbReference type="Ensembl" id="ENSLACT00000011081.1">
    <property type="protein sequence ID" value="ENSLACP00000010999.1"/>
    <property type="gene ID" value="ENSLACG00000009679.1"/>
</dbReference>
<proteinExistence type="predicted"/>
<dbReference type="Pfam" id="PF15133">
    <property type="entry name" value="TASL"/>
    <property type="match status" value="1"/>
</dbReference>
<reference evidence="1" key="2">
    <citation type="submission" date="2025-08" db="UniProtKB">
        <authorList>
            <consortium name="Ensembl"/>
        </authorList>
    </citation>
    <scope>IDENTIFICATION</scope>
</reference>
<organism evidence="1 2">
    <name type="scientific">Latimeria chalumnae</name>
    <name type="common">Coelacanth</name>
    <dbReference type="NCBI Taxonomy" id="7897"/>
    <lineage>
        <taxon>Eukaryota</taxon>
        <taxon>Metazoa</taxon>
        <taxon>Chordata</taxon>
        <taxon>Craniata</taxon>
        <taxon>Vertebrata</taxon>
        <taxon>Euteleostomi</taxon>
        <taxon>Coelacanthiformes</taxon>
        <taxon>Coelacanthidae</taxon>
        <taxon>Latimeria</taxon>
    </lineage>
</organism>
<dbReference type="PANTHER" id="PTHR14889">
    <property type="entry name" value="RCG36411"/>
    <property type="match status" value="1"/>
</dbReference>
<dbReference type="KEGG" id="lcm:102361560"/>
<dbReference type="InParanoid" id="H3AMX8"/>
<dbReference type="eggNOG" id="ENOG502QTA8">
    <property type="taxonomic scope" value="Eukaryota"/>
</dbReference>
<dbReference type="PANTHER" id="PTHR14889:SF3">
    <property type="entry name" value="TLR ADAPTER INTERACTING WITH SLC15A4 ON THE LYSOSOME"/>
    <property type="match status" value="1"/>
</dbReference>
<reference evidence="2" key="1">
    <citation type="submission" date="2011-08" db="EMBL/GenBank/DDBJ databases">
        <title>The draft genome of Latimeria chalumnae.</title>
        <authorList>
            <person name="Di Palma F."/>
            <person name="Alfoldi J."/>
            <person name="Johnson J."/>
            <person name="Berlin A."/>
            <person name="Gnerre S."/>
            <person name="Jaffe D."/>
            <person name="MacCallum I."/>
            <person name="Young S."/>
            <person name="Walker B.J."/>
            <person name="Lander E."/>
            <person name="Lindblad-Toh K."/>
        </authorList>
    </citation>
    <scope>NUCLEOTIDE SEQUENCE [LARGE SCALE GENOMIC DNA]</scope>
    <source>
        <strain evidence="2">Wild caught</strain>
    </source>
</reference>
<gene>
    <name evidence="1" type="primary">TASL</name>
</gene>
<protein>
    <submittedName>
        <fullName evidence="1">TLR adaptor interacting with endolysosomal SLC15A4</fullName>
    </submittedName>
</protein>
<accession>H3AMX8</accession>
<name>H3AMX8_LATCH</name>
<dbReference type="GO" id="GO:0035751">
    <property type="term" value="P:regulation of lysosomal lumen pH"/>
    <property type="evidence" value="ECO:0007669"/>
    <property type="project" value="TreeGrafter"/>
</dbReference>
<dbReference type="InterPro" id="IPR027869">
    <property type="entry name" value="TASL"/>
</dbReference>
<dbReference type="FunCoup" id="H3AMX8">
    <property type="interactions" value="242"/>
</dbReference>
<dbReference type="GO" id="GO:0034121">
    <property type="term" value="P:regulation of toll-like receptor signaling pathway"/>
    <property type="evidence" value="ECO:0007669"/>
    <property type="project" value="InterPro"/>
</dbReference>
<dbReference type="GeneTree" id="ENSGT00390000011425"/>
<sequence length="302" mass="33818">MLSETFLCAIPYLQEDENGATPHCESIQGKRMHEMTSLCDNTDSPNGTTQSRSLFKRYRSLGRLVTSLRPEEGREYRKEVFTQPGRNKVPERQLSPVVDIPRGSSVSKETYLVPSSCKSICKNYNDLHIAGDQVMPIGSKSTDFTYDSSFDFCDGPFLQSSEIPPPLESLKSSKEFLSRPTGPDSSLWRGGSIRYKSIIQGLQPLSNSMLNDYLEQKVLELYKQYLMDSMVNSASPTKIMASELIMNNLDQITLQISKEQNMETTKAKDMVISCLLRVASGKQSTELSTPNLQISSDSHINV</sequence>
<evidence type="ECO:0000313" key="2">
    <source>
        <dbReference type="Proteomes" id="UP000008672"/>
    </source>
</evidence>